<dbReference type="PRINTS" id="PR00359">
    <property type="entry name" value="BP450"/>
</dbReference>
<dbReference type="GO" id="GO:0004497">
    <property type="term" value="F:monooxygenase activity"/>
    <property type="evidence" value="ECO:0007669"/>
    <property type="project" value="InterPro"/>
</dbReference>
<dbReference type="KEGG" id="mech:Q9L42_005395"/>
<accession>A0AAU7NX39</accession>
<reference evidence="2 3" key="1">
    <citation type="journal article" date="2024" name="Microbiology">
        <title>Methylomarinum rosea sp. nov., a novel halophilic methanotrophic bacterium from the hypersaline Lake Elton.</title>
        <authorList>
            <person name="Suleimanov R.Z."/>
            <person name="Oshkin I.Y."/>
            <person name="Danilova O.V."/>
            <person name="Suzina N.E."/>
            <person name="Dedysh S.N."/>
        </authorList>
    </citation>
    <scope>NUCLEOTIDE SEQUENCE [LARGE SCALE GENOMIC DNA]</scope>
    <source>
        <strain evidence="2 3">Ch1-1</strain>
    </source>
</reference>
<dbReference type="RefSeq" id="WP_305909455.1">
    <property type="nucleotide sequence ID" value="NZ_CP157743.1"/>
</dbReference>
<dbReference type="AlphaFoldDB" id="A0AAU7NX39"/>
<dbReference type="InterPro" id="IPR036396">
    <property type="entry name" value="Cyt_P450_sf"/>
</dbReference>
<evidence type="ECO:0000313" key="2">
    <source>
        <dbReference type="EMBL" id="XBS21559.1"/>
    </source>
</evidence>
<evidence type="ECO:0000256" key="1">
    <source>
        <dbReference type="ARBA" id="ARBA00010617"/>
    </source>
</evidence>
<organism evidence="2 3">
    <name type="scientific">Methylomarinum roseum</name>
    <dbReference type="NCBI Taxonomy" id="3067653"/>
    <lineage>
        <taxon>Bacteria</taxon>
        <taxon>Pseudomonadati</taxon>
        <taxon>Pseudomonadota</taxon>
        <taxon>Gammaproteobacteria</taxon>
        <taxon>Methylococcales</taxon>
        <taxon>Methylococcaceae</taxon>
        <taxon>Methylomarinum</taxon>
    </lineage>
</organism>
<comment type="similarity">
    <text evidence="1">Belongs to the cytochrome P450 family.</text>
</comment>
<dbReference type="Proteomes" id="UP001225378">
    <property type="component" value="Chromosome"/>
</dbReference>
<dbReference type="InterPro" id="IPR002397">
    <property type="entry name" value="Cyt_P450_B"/>
</dbReference>
<dbReference type="PANTHER" id="PTHR46696:SF6">
    <property type="entry name" value="P450, PUTATIVE (EUROFUNG)-RELATED"/>
    <property type="match status" value="1"/>
</dbReference>
<dbReference type="GO" id="GO:0016705">
    <property type="term" value="F:oxidoreductase activity, acting on paired donors, with incorporation or reduction of molecular oxygen"/>
    <property type="evidence" value="ECO:0007669"/>
    <property type="project" value="InterPro"/>
</dbReference>
<dbReference type="SUPFAM" id="SSF48264">
    <property type="entry name" value="Cytochrome P450"/>
    <property type="match status" value="1"/>
</dbReference>
<keyword evidence="3" id="KW-1185">Reference proteome</keyword>
<proteinExistence type="inferred from homology"/>
<sequence length="384" mass="43371">MNDKKTPDWDPRSEDVLRDQRMAYDQMREHCPVAHSELMGWSLFRHEDITRALHDHETFSNAVSEHLSVPNGMDPPEHTIYRRLIETYFVPERMDAFEPLCREIVLTLVRSALARGEVELINDFAQPFAVRVQCAFLGWPTALHEPLIRWIINKHEATLAQNRQALAELAREFEEFIDVTLETCRHAGAKSDSNVTSALIQDTVGGQPLRREEIASILRNWTVGEIGTISAAVGLLVHYLALHTELQMQLRAEPDILPTAIDEILRIHAPLVANRRITTHPVKIGGRELGTGERISLNWMAANRDGRVFEAPDTFRLDRDPSKNLLYGAGIHACPGAPLARMELRVVIEELLKHSTSIELVADQSPTNSRYPASGFCTLPLKIQ</sequence>
<name>A0AAU7NX39_9GAMM</name>
<dbReference type="Gene3D" id="1.10.630.10">
    <property type="entry name" value="Cytochrome P450"/>
    <property type="match status" value="1"/>
</dbReference>
<gene>
    <name evidence="2" type="ORF">Q9L42_005395</name>
</gene>
<dbReference type="Pfam" id="PF00067">
    <property type="entry name" value="p450"/>
    <property type="match status" value="1"/>
</dbReference>
<dbReference type="CDD" id="cd11079">
    <property type="entry name" value="Cyp_unk"/>
    <property type="match status" value="1"/>
</dbReference>
<dbReference type="InterPro" id="IPR001128">
    <property type="entry name" value="Cyt_P450"/>
</dbReference>
<dbReference type="EMBL" id="CP157743">
    <property type="protein sequence ID" value="XBS21559.1"/>
    <property type="molecule type" value="Genomic_DNA"/>
</dbReference>
<evidence type="ECO:0000313" key="3">
    <source>
        <dbReference type="Proteomes" id="UP001225378"/>
    </source>
</evidence>
<dbReference type="PANTHER" id="PTHR46696">
    <property type="entry name" value="P450, PUTATIVE (EUROFUNG)-RELATED"/>
    <property type="match status" value="1"/>
</dbReference>
<protein>
    <submittedName>
        <fullName evidence="2">Cytochrome P450</fullName>
    </submittedName>
</protein>
<dbReference type="GO" id="GO:0020037">
    <property type="term" value="F:heme binding"/>
    <property type="evidence" value="ECO:0007669"/>
    <property type="project" value="InterPro"/>
</dbReference>
<dbReference type="GO" id="GO:0005506">
    <property type="term" value="F:iron ion binding"/>
    <property type="evidence" value="ECO:0007669"/>
    <property type="project" value="InterPro"/>
</dbReference>